<evidence type="ECO:0000256" key="6">
    <source>
        <dbReference type="ARBA" id="ARBA00023043"/>
    </source>
</evidence>
<evidence type="ECO:0000256" key="10">
    <source>
        <dbReference type="PROSITE-ProRule" id="PRU00023"/>
    </source>
</evidence>
<dbReference type="GO" id="GO:0015279">
    <property type="term" value="F:store-operated calcium channel activity"/>
    <property type="evidence" value="ECO:0007669"/>
    <property type="project" value="TreeGrafter"/>
</dbReference>
<dbReference type="Pfam" id="PF00520">
    <property type="entry name" value="Ion_trans"/>
    <property type="match status" value="1"/>
</dbReference>
<dbReference type="PANTHER" id="PTHR10117:SF51">
    <property type="entry name" value="TRANSIENT RECEPTOR POTENTIAL PROTEIN"/>
    <property type="match status" value="1"/>
</dbReference>
<evidence type="ECO:0000256" key="9">
    <source>
        <dbReference type="ARBA" id="ARBA00023303"/>
    </source>
</evidence>
<name>A0AAN7VBJ0_9COLE</name>
<evidence type="ECO:0000256" key="1">
    <source>
        <dbReference type="ARBA" id="ARBA00004141"/>
    </source>
</evidence>
<dbReference type="GO" id="GO:0070679">
    <property type="term" value="F:inositol 1,4,5 trisphosphate binding"/>
    <property type="evidence" value="ECO:0007669"/>
    <property type="project" value="TreeGrafter"/>
</dbReference>
<dbReference type="Pfam" id="PF08344">
    <property type="entry name" value="TRP_2"/>
    <property type="match status" value="1"/>
</dbReference>
<dbReference type="NCBIfam" id="TIGR00870">
    <property type="entry name" value="trp"/>
    <property type="match status" value="1"/>
</dbReference>
<evidence type="ECO:0000256" key="2">
    <source>
        <dbReference type="ARBA" id="ARBA00022448"/>
    </source>
</evidence>
<dbReference type="InterPro" id="IPR036770">
    <property type="entry name" value="Ankyrin_rpt-contain_sf"/>
</dbReference>
<dbReference type="GO" id="GO:0051480">
    <property type="term" value="P:regulation of cytosolic calcium ion concentration"/>
    <property type="evidence" value="ECO:0007669"/>
    <property type="project" value="TreeGrafter"/>
</dbReference>
<sequence>MKSARDSKVNLLANDVTGIFEKINKSPYIITDKPLSQVEKLFLLHVERGDTNTVKRLIYEYKERPEELDVNCVDPLNRSGLVAAVENGNIDMIKLLVQHVDDSLLHAIKEEFVEAVEVLLEWEEKHHTPGTAYSWESVDCSSTFTPDITPLILAAHKNNYEIMKLLLDRGATLPVPHNIKCGCDNCVKLCQEDSLRHSQARINAYKALISPSLIALSSKDPLLTAFKLSEEMRRLSHIETEFRAQYNEMRNQVQHFSTSLLDHARTSYELEVMLNYDPDGENWDPGEKQTLERLRLAIKYKQKMFVAHPNVQQLLAAIWYEGVPGFRRKKTFWQFLHVGKLIMLFPLYCIVYIVAPTSKPARFIKKPFIKFVCHSASYVFFLAFLSLASQRIEYQVIELLNIDWMKEMASNWSRQERGSLPGIAESVVMIYVISLIWVEVRALWTGGLKQYLTDLWNIFDFITNAFFVIWISLRFSSYCIVWKELRHGKDPWYPREQWQTFDPMLLSEGAFAAGMIFSFLKLVHIFGVSPHLGPLQISLGRMFIDIVKFFFIYTLVLFAFACGLNQLLWYYAMLEKKECFNRSGMPNFDEHEKACTVWRRYSNLFESTQSLFWASFGLVDLVTVDLTGIKAFTRFWALLIFGSYSVINIIVLLNMLIAMMSNSYQIISERADVEWKFARSRLWLTYFNDCETLPPPFNIFPTPKIIWRLLQYKHHSRDDQKSRNRAKERHDLVIGLLVKRFITAEQQRRDDYGITEDDVIEIRQDVSSLRYELISILQDNGMKTPNISEQDPQVCGKKDKIIERRILKDFYIGALEGISSSDRTVPYKNVFSHIAKAIRKESRSSRRKKWNTYVRNSRTKENHIGSSQEADNVRHNRQSLRKGSQIQPSELSEATRKAYLKKLSLPRLSCVPRLLLFLFFSVLLSDTLLPNRLANCSSFSSYSDSRSSISGSKFSLRPREYRK</sequence>
<keyword evidence="8 12" id="KW-0472">Membrane</keyword>
<feature type="repeat" description="ANK" evidence="10">
    <location>
        <begin position="146"/>
        <end position="178"/>
    </location>
</feature>
<dbReference type="Gene3D" id="1.25.40.20">
    <property type="entry name" value="Ankyrin repeat-containing domain"/>
    <property type="match status" value="1"/>
</dbReference>
<proteinExistence type="predicted"/>
<keyword evidence="2" id="KW-0813">Transport</keyword>
<dbReference type="Proteomes" id="UP001329430">
    <property type="component" value="Chromosome 5"/>
</dbReference>
<comment type="subcellular location">
    <subcellularLocation>
        <location evidence="1">Membrane</location>
        <topology evidence="1">Multi-pass membrane protein</topology>
    </subcellularLocation>
</comment>
<dbReference type="EMBL" id="JAVRBK010000005">
    <property type="protein sequence ID" value="KAK5643798.1"/>
    <property type="molecule type" value="Genomic_DNA"/>
</dbReference>
<feature type="domain" description="Transient receptor ion channel" evidence="13">
    <location>
        <begin position="181"/>
        <end position="243"/>
    </location>
</feature>
<keyword evidence="3 12" id="KW-0812">Transmembrane</keyword>
<dbReference type="SUPFAM" id="SSF48403">
    <property type="entry name" value="Ankyrin repeat"/>
    <property type="match status" value="1"/>
</dbReference>
<evidence type="ECO:0000256" key="11">
    <source>
        <dbReference type="SAM" id="MobiDB-lite"/>
    </source>
</evidence>
<dbReference type="SMART" id="SM01420">
    <property type="entry name" value="TRP_2"/>
    <property type="match status" value="1"/>
</dbReference>
<organism evidence="14 15">
    <name type="scientific">Pyrocoelia pectoralis</name>
    <dbReference type="NCBI Taxonomy" id="417401"/>
    <lineage>
        <taxon>Eukaryota</taxon>
        <taxon>Metazoa</taxon>
        <taxon>Ecdysozoa</taxon>
        <taxon>Arthropoda</taxon>
        <taxon>Hexapoda</taxon>
        <taxon>Insecta</taxon>
        <taxon>Pterygota</taxon>
        <taxon>Neoptera</taxon>
        <taxon>Endopterygota</taxon>
        <taxon>Coleoptera</taxon>
        <taxon>Polyphaga</taxon>
        <taxon>Elateriformia</taxon>
        <taxon>Elateroidea</taxon>
        <taxon>Lampyridae</taxon>
        <taxon>Lampyrinae</taxon>
        <taxon>Pyrocoelia</taxon>
    </lineage>
</organism>
<protein>
    <recommendedName>
        <fullName evidence="13">Transient receptor ion channel domain-containing protein</fullName>
    </recommendedName>
</protein>
<dbReference type="PRINTS" id="PR01097">
    <property type="entry name" value="TRNSRECEPTRP"/>
</dbReference>
<feature type="transmembrane region" description="Helical" evidence="12">
    <location>
        <begin position="335"/>
        <end position="355"/>
    </location>
</feature>
<dbReference type="InterPro" id="IPR013555">
    <property type="entry name" value="TRP_dom"/>
</dbReference>
<evidence type="ECO:0000313" key="15">
    <source>
        <dbReference type="Proteomes" id="UP001329430"/>
    </source>
</evidence>
<evidence type="ECO:0000256" key="3">
    <source>
        <dbReference type="ARBA" id="ARBA00022692"/>
    </source>
</evidence>
<keyword evidence="4" id="KW-0677">Repeat</keyword>
<evidence type="ECO:0000313" key="14">
    <source>
        <dbReference type="EMBL" id="KAK5643798.1"/>
    </source>
</evidence>
<dbReference type="CDD" id="cd23650">
    <property type="entry name" value="TRP_CaM_bind1"/>
    <property type="match status" value="1"/>
</dbReference>
<evidence type="ECO:0000256" key="7">
    <source>
        <dbReference type="ARBA" id="ARBA00023065"/>
    </source>
</evidence>
<comment type="caution">
    <text evidence="14">The sequence shown here is derived from an EMBL/GenBank/DDBJ whole genome shotgun (WGS) entry which is preliminary data.</text>
</comment>
<evidence type="ECO:0000259" key="13">
    <source>
        <dbReference type="SMART" id="SM01420"/>
    </source>
</evidence>
<keyword evidence="6 10" id="KW-0040">ANK repeat</keyword>
<accession>A0AAN7VBJ0</accession>
<feature type="transmembrane region" description="Helical" evidence="12">
    <location>
        <begin position="458"/>
        <end position="482"/>
    </location>
</feature>
<keyword evidence="7" id="KW-0406">Ion transport</keyword>
<keyword evidence="9" id="KW-0407">Ion channel</keyword>
<dbReference type="PROSITE" id="PS50088">
    <property type="entry name" value="ANK_REPEAT"/>
    <property type="match status" value="1"/>
</dbReference>
<dbReference type="InterPro" id="IPR002153">
    <property type="entry name" value="TRPC_channel"/>
</dbReference>
<feature type="transmembrane region" description="Helical" evidence="12">
    <location>
        <begin position="367"/>
        <end position="388"/>
    </location>
</feature>
<gene>
    <name evidence="14" type="ORF">RI129_007643</name>
</gene>
<dbReference type="InterPro" id="IPR002110">
    <property type="entry name" value="Ankyrin_rpt"/>
</dbReference>
<evidence type="ECO:0000256" key="8">
    <source>
        <dbReference type="ARBA" id="ARBA00023136"/>
    </source>
</evidence>
<dbReference type="GO" id="GO:0005886">
    <property type="term" value="C:plasma membrane"/>
    <property type="evidence" value="ECO:0007669"/>
    <property type="project" value="TreeGrafter"/>
</dbReference>
<dbReference type="InterPro" id="IPR005821">
    <property type="entry name" value="Ion_trans_dom"/>
</dbReference>
<keyword evidence="15" id="KW-1185">Reference proteome</keyword>
<feature type="transmembrane region" description="Helical" evidence="12">
    <location>
        <begin position="635"/>
        <end position="657"/>
    </location>
</feature>
<reference evidence="14 15" key="1">
    <citation type="journal article" date="2024" name="Insects">
        <title>An Improved Chromosome-Level Genome Assembly of the Firefly Pyrocoelia pectoralis.</title>
        <authorList>
            <person name="Fu X."/>
            <person name="Meyer-Rochow V.B."/>
            <person name="Ballantyne L."/>
            <person name="Zhu X."/>
        </authorList>
    </citation>
    <scope>NUCLEOTIDE SEQUENCE [LARGE SCALE GENOMIC DNA]</scope>
    <source>
        <tissue evidence="14">Whole body</tissue>
    </source>
</reference>
<dbReference type="SMART" id="SM00248">
    <property type="entry name" value="ANK"/>
    <property type="match status" value="2"/>
</dbReference>
<feature type="compositionally biased region" description="Low complexity" evidence="11">
    <location>
        <begin position="939"/>
        <end position="955"/>
    </location>
</feature>
<feature type="transmembrane region" description="Helical" evidence="12">
    <location>
        <begin position="503"/>
        <end position="526"/>
    </location>
</feature>
<dbReference type="AlphaFoldDB" id="A0AAN7VBJ0"/>
<dbReference type="PROSITE" id="PS50297">
    <property type="entry name" value="ANK_REP_REGION"/>
    <property type="match status" value="1"/>
</dbReference>
<dbReference type="Pfam" id="PF12796">
    <property type="entry name" value="Ank_2"/>
    <property type="match status" value="1"/>
</dbReference>
<feature type="transmembrane region" description="Helical" evidence="12">
    <location>
        <begin position="418"/>
        <end position="438"/>
    </location>
</feature>
<dbReference type="Pfam" id="PF00023">
    <property type="entry name" value="Ank"/>
    <property type="match status" value="1"/>
</dbReference>
<keyword evidence="5 12" id="KW-1133">Transmembrane helix</keyword>
<dbReference type="PANTHER" id="PTHR10117">
    <property type="entry name" value="TRANSIENT RECEPTOR POTENTIAL CHANNEL"/>
    <property type="match status" value="1"/>
</dbReference>
<feature type="region of interest" description="Disordered" evidence="11">
    <location>
        <begin position="848"/>
        <end position="889"/>
    </location>
</feature>
<dbReference type="GO" id="GO:0034703">
    <property type="term" value="C:cation channel complex"/>
    <property type="evidence" value="ECO:0007669"/>
    <property type="project" value="TreeGrafter"/>
</dbReference>
<evidence type="ECO:0000256" key="12">
    <source>
        <dbReference type="SAM" id="Phobius"/>
    </source>
</evidence>
<evidence type="ECO:0000256" key="4">
    <source>
        <dbReference type="ARBA" id="ARBA00022737"/>
    </source>
</evidence>
<evidence type="ECO:0000256" key="5">
    <source>
        <dbReference type="ARBA" id="ARBA00022989"/>
    </source>
</evidence>
<feature type="region of interest" description="Disordered" evidence="11">
    <location>
        <begin position="939"/>
        <end position="963"/>
    </location>
</feature>
<feature type="transmembrane region" description="Helical" evidence="12">
    <location>
        <begin position="546"/>
        <end position="572"/>
    </location>
</feature>